<sequence length="990" mass="110897">MLNIAFAQVLHAENIVTAPEIILKADGRRHLPDVIVEYRFLQLVIEGEVADQPEADAKAYQAARRRLEEGIGHIAVGVIYPAALRDVPFTRLSREFHSLRLRYTVLTPSRLAPNFNEGALSDFRDALENAYQVLLREDEVSEAVAIIEAAVEEFAAFAARFQARLPEIAAALEIPYQPKPSRRRKPAPEAEEDASEAETHARVRSEQEHFAGVSRIAGLVVLNALIFQEILSQHKQSVKNLRQALAERPLLTTLAQHWQNIIVEIDYYPIFHLAARVLEKLPTSPEVVELFEKLARSAERIVEKRAALQHDLMGRVYHRLLSQAKFLGTYYTSVPAAVLLLKLALNPKRWQVDWSDFDQVRQFRVADLACGTGTLLMAAADAITSNHVNVSATKGVSSHRSALQRALAEEIIYGYDVLASAVHLTASTLALRAPEQTFDRMNLFALPLGGENMQLGSLEFANAFQIVLQQDMFGSALQVAGSGDEVVYQAPLPKLDLCVMNPPFVRSGGDNLLFGSLPDSLRSRMQQRLQRLIQQRNLSASITAGLGALFVAVAHPYIKEGGRIALVLPKALLSGIAWEKTRQLINQHYRLEYLVVSHDPEKWNFSESTDLSEVLLIARKITNDESGMPEGERPELYDIPKRSNGTPSIFTLRRNPLGKEHFPGMIAINLRRNFLNVLEALTVAKEVVYRDHPNLLDGQGGTIISYGETEMAETFLVPYQVASEDWMLPCAFAQVELARAAYHLLRGEVWVPGARRRSPIRLCALSELGTLGPDSRDVHDGFELSRVRTVYPAFWGHTATEVVSIAQAPNCYLRPRPHAQPKRPLRLADDLFPRAGRLLLGARMWLNTQRLFAVRVSEPVLSNVWWSFQLKELNEQHEKALAVWLNSTLHTIIVLTKRVETRGAWVKFNKPTLEALPVLDMSLLTKRQLSKLAEAYDRLSHEMLLPFPEMENDPTRAAIDAALSEALGLPDLRGLRILLGQEPVICLKQL</sequence>
<dbReference type="Proteomes" id="UP000229681">
    <property type="component" value="Unassembled WGS sequence"/>
</dbReference>
<dbReference type="GO" id="GO:0009007">
    <property type="term" value="F:site-specific DNA-methyltransferase (adenine-specific) activity"/>
    <property type="evidence" value="ECO:0007669"/>
    <property type="project" value="UniProtKB-EC"/>
</dbReference>
<feature type="domain" description="DNA methylase adenine-specific" evidence="6">
    <location>
        <begin position="309"/>
        <end position="575"/>
    </location>
</feature>
<organism evidence="7 8">
    <name type="scientific">Candidatus Thermofonsia Clade 1 bacterium</name>
    <dbReference type="NCBI Taxonomy" id="2364210"/>
    <lineage>
        <taxon>Bacteria</taxon>
        <taxon>Bacillati</taxon>
        <taxon>Chloroflexota</taxon>
        <taxon>Candidatus Thermofontia</taxon>
        <taxon>Candidatus Thermofonsia Clade 1</taxon>
    </lineage>
</organism>
<keyword evidence="1" id="KW-0489">Methyltransferase</keyword>
<evidence type="ECO:0000256" key="5">
    <source>
        <dbReference type="SAM" id="MobiDB-lite"/>
    </source>
</evidence>
<keyword evidence="4" id="KW-0680">Restriction system</keyword>
<dbReference type="Pfam" id="PF02384">
    <property type="entry name" value="N6_Mtase"/>
    <property type="match status" value="1"/>
</dbReference>
<dbReference type="InterPro" id="IPR002052">
    <property type="entry name" value="DNA_methylase_N6_adenine_CS"/>
</dbReference>
<reference evidence="7 8" key="1">
    <citation type="submission" date="2017-11" db="EMBL/GenBank/DDBJ databases">
        <title>Evolution of Phototrophy in the Chloroflexi Phylum Driven by Horizontal Gene Transfer.</title>
        <authorList>
            <person name="Ward L.M."/>
            <person name="Hemp J."/>
            <person name="Shih P.M."/>
            <person name="Mcglynn S.E."/>
            <person name="Fischer W."/>
        </authorList>
    </citation>
    <scope>NUCLEOTIDE SEQUENCE [LARGE SCALE GENOMIC DNA]</scope>
    <source>
        <strain evidence="7">JP3_13</strain>
    </source>
</reference>
<evidence type="ECO:0000313" key="8">
    <source>
        <dbReference type="Proteomes" id="UP000229681"/>
    </source>
</evidence>
<dbReference type="InterPro" id="IPR003356">
    <property type="entry name" value="DNA_methylase_A-5"/>
</dbReference>
<dbReference type="AlphaFoldDB" id="A0A2M8PIF8"/>
<evidence type="ECO:0000256" key="3">
    <source>
        <dbReference type="ARBA" id="ARBA00022691"/>
    </source>
</evidence>
<dbReference type="GO" id="GO:0032259">
    <property type="term" value="P:methylation"/>
    <property type="evidence" value="ECO:0007669"/>
    <property type="project" value="UniProtKB-KW"/>
</dbReference>
<accession>A0A2M8PIF8</accession>
<dbReference type="PRINTS" id="PR00507">
    <property type="entry name" value="N12N6MTFRASE"/>
</dbReference>
<dbReference type="GO" id="GO:0009307">
    <property type="term" value="P:DNA restriction-modification system"/>
    <property type="evidence" value="ECO:0007669"/>
    <property type="project" value="UniProtKB-KW"/>
</dbReference>
<evidence type="ECO:0000256" key="1">
    <source>
        <dbReference type="ARBA" id="ARBA00022603"/>
    </source>
</evidence>
<evidence type="ECO:0000256" key="2">
    <source>
        <dbReference type="ARBA" id="ARBA00022679"/>
    </source>
</evidence>
<name>A0A2M8PIF8_9CHLR</name>
<dbReference type="InterPro" id="IPR050953">
    <property type="entry name" value="N4_N6_ade-DNA_methylase"/>
</dbReference>
<evidence type="ECO:0000313" key="7">
    <source>
        <dbReference type="EMBL" id="PJF37328.1"/>
    </source>
</evidence>
<feature type="region of interest" description="Disordered" evidence="5">
    <location>
        <begin position="178"/>
        <end position="203"/>
    </location>
</feature>
<evidence type="ECO:0000256" key="4">
    <source>
        <dbReference type="ARBA" id="ARBA00022747"/>
    </source>
</evidence>
<dbReference type="PROSITE" id="PS00092">
    <property type="entry name" value="N6_MTASE"/>
    <property type="match status" value="1"/>
</dbReference>
<comment type="caution">
    <text evidence="7">The sequence shown here is derived from an EMBL/GenBank/DDBJ whole genome shotgun (WGS) entry which is preliminary data.</text>
</comment>
<dbReference type="EMBL" id="PGTM01000005">
    <property type="protein sequence ID" value="PJF37328.1"/>
    <property type="molecule type" value="Genomic_DNA"/>
</dbReference>
<proteinExistence type="predicted"/>
<dbReference type="InterPro" id="IPR029063">
    <property type="entry name" value="SAM-dependent_MTases_sf"/>
</dbReference>
<keyword evidence="3" id="KW-0949">S-adenosyl-L-methionine</keyword>
<gene>
    <name evidence="7" type="ORF">CUN49_00800</name>
</gene>
<protein>
    <recommendedName>
        <fullName evidence="6">DNA methylase adenine-specific domain-containing protein</fullName>
    </recommendedName>
</protein>
<dbReference type="Gene3D" id="3.40.50.150">
    <property type="entry name" value="Vaccinia Virus protein VP39"/>
    <property type="match status" value="1"/>
</dbReference>
<dbReference type="GO" id="GO:0003677">
    <property type="term" value="F:DNA binding"/>
    <property type="evidence" value="ECO:0007669"/>
    <property type="project" value="InterPro"/>
</dbReference>
<dbReference type="SUPFAM" id="SSF53335">
    <property type="entry name" value="S-adenosyl-L-methionine-dependent methyltransferases"/>
    <property type="match status" value="1"/>
</dbReference>
<evidence type="ECO:0000259" key="6">
    <source>
        <dbReference type="Pfam" id="PF02384"/>
    </source>
</evidence>
<dbReference type="GO" id="GO:0008170">
    <property type="term" value="F:N-methyltransferase activity"/>
    <property type="evidence" value="ECO:0007669"/>
    <property type="project" value="InterPro"/>
</dbReference>
<dbReference type="PANTHER" id="PTHR33841:SF5">
    <property type="entry name" value="DNA METHYLASE (MODIFICATION METHYLASE) (METHYLTRANSFERASE)-RELATED"/>
    <property type="match status" value="1"/>
</dbReference>
<keyword evidence="2" id="KW-0808">Transferase</keyword>
<dbReference type="PANTHER" id="PTHR33841">
    <property type="entry name" value="DNA METHYLTRANSFERASE YEEA-RELATED"/>
    <property type="match status" value="1"/>
</dbReference>